<dbReference type="AlphaFoldDB" id="A0A974SE93"/>
<gene>
    <name evidence="1" type="ORF">JI735_12745</name>
</gene>
<dbReference type="KEGG" id="pson:JI735_12745"/>
<accession>A0A974SE93</accession>
<evidence type="ECO:0000313" key="2">
    <source>
        <dbReference type="Proteomes" id="UP000595841"/>
    </source>
</evidence>
<name>A0A974SE93_9BACL</name>
<proteinExistence type="predicted"/>
<reference evidence="1 2" key="1">
    <citation type="submission" date="2021-01" db="EMBL/GenBank/DDBJ databases">
        <title>Whole genome sequence of Paenibacillus sonchi LMG 24727 for comparative genomics.</title>
        <authorList>
            <person name="Lee G."/>
            <person name="Kim M.-J."/>
            <person name="Lim K."/>
            <person name="Shin J.-H."/>
        </authorList>
    </citation>
    <scope>NUCLEOTIDE SEQUENCE [LARGE SCALE GENOMIC DNA]</scope>
    <source>
        <strain evidence="1 2">LMG 24727</strain>
    </source>
</reference>
<dbReference type="EMBL" id="CP068595">
    <property type="protein sequence ID" value="QQZ63268.1"/>
    <property type="molecule type" value="Genomic_DNA"/>
</dbReference>
<protein>
    <submittedName>
        <fullName evidence="1">Uncharacterized protein</fullName>
    </submittedName>
</protein>
<dbReference type="RefSeq" id="WP_167330803.1">
    <property type="nucleotide sequence ID" value="NZ_CP068595.1"/>
</dbReference>
<organism evidence="1 2">
    <name type="scientific">Paenibacillus sonchi</name>
    <dbReference type="NCBI Taxonomy" id="373687"/>
    <lineage>
        <taxon>Bacteria</taxon>
        <taxon>Bacillati</taxon>
        <taxon>Bacillota</taxon>
        <taxon>Bacilli</taxon>
        <taxon>Bacillales</taxon>
        <taxon>Paenibacillaceae</taxon>
        <taxon>Paenibacillus</taxon>
        <taxon>Paenibacillus sonchi group</taxon>
    </lineage>
</organism>
<sequence length="53" mass="5879">MEANNDLMKLIKLTGERAKLDAKANGTYVVYKDEAGKLVKEHSNGMKEILAEV</sequence>
<dbReference type="Proteomes" id="UP000595841">
    <property type="component" value="Chromosome"/>
</dbReference>
<evidence type="ECO:0000313" key="1">
    <source>
        <dbReference type="EMBL" id="QQZ63268.1"/>
    </source>
</evidence>
<keyword evidence="2" id="KW-1185">Reference proteome</keyword>